<dbReference type="GO" id="GO:0031012">
    <property type="term" value="C:extracellular matrix"/>
    <property type="evidence" value="ECO:0007669"/>
    <property type="project" value="TreeGrafter"/>
</dbReference>
<dbReference type="GO" id="GO:0003964">
    <property type="term" value="F:RNA-directed DNA polymerase activity"/>
    <property type="evidence" value="ECO:0007669"/>
    <property type="project" value="UniProtKB-KW"/>
</dbReference>
<feature type="non-terminal residue" evidence="1">
    <location>
        <position position="232"/>
    </location>
</feature>
<dbReference type="STRING" id="10195.A0A3M7Q2A5"/>
<protein>
    <submittedName>
        <fullName evidence="1">RNA-directed DNA polymerase from mobile element jockey-like</fullName>
    </submittedName>
</protein>
<accession>A0A3M7Q2A5</accession>
<dbReference type="EMBL" id="REGN01007832">
    <property type="protein sequence ID" value="RNA05155.1"/>
    <property type="molecule type" value="Genomic_DNA"/>
</dbReference>
<name>A0A3M7Q2A5_BRAPC</name>
<keyword evidence="1" id="KW-0808">Transferase</keyword>
<proteinExistence type="predicted"/>
<gene>
    <name evidence="1" type="ORF">BpHYR1_035668</name>
</gene>
<comment type="caution">
    <text evidence="1">The sequence shown here is derived from an EMBL/GenBank/DDBJ whole genome shotgun (WGS) entry which is preliminary data.</text>
</comment>
<dbReference type="GO" id="GO:0007508">
    <property type="term" value="P:larval heart development"/>
    <property type="evidence" value="ECO:0007669"/>
    <property type="project" value="TreeGrafter"/>
</dbReference>
<dbReference type="Proteomes" id="UP000276133">
    <property type="component" value="Unassembled WGS sequence"/>
</dbReference>
<reference evidence="1 2" key="1">
    <citation type="journal article" date="2018" name="Sci. Rep.">
        <title>Genomic signatures of local adaptation to the degree of environmental predictability in rotifers.</title>
        <authorList>
            <person name="Franch-Gras L."/>
            <person name="Hahn C."/>
            <person name="Garcia-Roger E.M."/>
            <person name="Carmona M.J."/>
            <person name="Serra M."/>
            <person name="Gomez A."/>
        </authorList>
    </citation>
    <scope>NUCLEOTIDE SEQUENCE [LARGE SCALE GENOMIC DNA]</scope>
    <source>
        <strain evidence="1">HYR1</strain>
    </source>
</reference>
<sequence length="232" mass="27289">MKMMMENIDWIRSFKNLSVNEMYEVFLRLYQCACKMYVPKRTAGQNRKKQPPWMNNGIKKLIKENYCLWKKLVGGKRSLRCSILENFRRVRNQIKRKIKSAVSDFEARLAKHAKQPKMIFKYFYEKLNVKPAIHSIKRSDGTITSNRDEIVRIFNEFFHSVFNNNVDEPPNFLHRSEKVCEFNINTDISPLIVLRHLKGLNVSKSTGFDGVNPYFLKMTADAICVPLSLLMK</sequence>
<dbReference type="GO" id="GO:0061343">
    <property type="term" value="P:cell adhesion involved in heart morphogenesis"/>
    <property type="evidence" value="ECO:0007669"/>
    <property type="project" value="TreeGrafter"/>
</dbReference>
<dbReference type="PANTHER" id="PTHR33395:SF22">
    <property type="entry name" value="REVERSE TRANSCRIPTASE DOMAIN-CONTAINING PROTEIN"/>
    <property type="match status" value="1"/>
</dbReference>
<keyword evidence="1" id="KW-0695">RNA-directed DNA polymerase</keyword>
<evidence type="ECO:0000313" key="2">
    <source>
        <dbReference type="Proteomes" id="UP000276133"/>
    </source>
</evidence>
<organism evidence="1 2">
    <name type="scientific">Brachionus plicatilis</name>
    <name type="common">Marine rotifer</name>
    <name type="synonym">Brachionus muelleri</name>
    <dbReference type="NCBI Taxonomy" id="10195"/>
    <lineage>
        <taxon>Eukaryota</taxon>
        <taxon>Metazoa</taxon>
        <taxon>Spiralia</taxon>
        <taxon>Gnathifera</taxon>
        <taxon>Rotifera</taxon>
        <taxon>Eurotatoria</taxon>
        <taxon>Monogononta</taxon>
        <taxon>Pseudotrocha</taxon>
        <taxon>Ploima</taxon>
        <taxon>Brachionidae</taxon>
        <taxon>Brachionus</taxon>
    </lineage>
</organism>
<dbReference type="OrthoDB" id="426210at2759"/>
<dbReference type="AlphaFoldDB" id="A0A3M7Q2A5"/>
<evidence type="ECO:0000313" key="1">
    <source>
        <dbReference type="EMBL" id="RNA05155.1"/>
    </source>
</evidence>
<dbReference type="PANTHER" id="PTHR33395">
    <property type="entry name" value="TRANSCRIPTASE, PUTATIVE-RELATED-RELATED"/>
    <property type="match status" value="1"/>
</dbReference>
<keyword evidence="2" id="KW-1185">Reference proteome</keyword>
<keyword evidence="1" id="KW-0548">Nucleotidyltransferase</keyword>